<protein>
    <submittedName>
        <fullName evidence="1">Prophage protein</fullName>
    </submittedName>
</protein>
<dbReference type="Gene3D" id="2.40.30.200">
    <property type="match status" value="1"/>
</dbReference>
<dbReference type="Proteomes" id="UP000030001">
    <property type="component" value="Unassembled WGS sequence"/>
</dbReference>
<name>A0A099YCH1_LIMMU</name>
<dbReference type="AlphaFoldDB" id="A0A099YCH1"/>
<gene>
    <name evidence="1" type="ORF">LX03_04055</name>
</gene>
<evidence type="ECO:0000313" key="1">
    <source>
        <dbReference type="EMBL" id="KGL67121.1"/>
    </source>
</evidence>
<sequence>MEFIFRDLPPTKVDVDTLPNVEGFAFADFDSIKSGWWLTERTAPTPEEQEITESVPYRQGSYDFSMIDNERFFNNREITYKLLYVGEEYHNRKGFEQELKRQLMPHNWGKLVDTHEPVYYWWAKCKSVEVDDSSDNETLEASIVFTAYPYAYTNHNEGADYWDDVFFPHWIWQQVKFSVNGSQDVNVKNIGSRPVLSSFVVTGNVKAKGSFGEVSLNEGNYKQTQVVLDIGDNKINLSGNGTIEFVFKREEMV</sequence>
<dbReference type="EMBL" id="JROC01000028">
    <property type="protein sequence ID" value="KGL67121.1"/>
    <property type="molecule type" value="Genomic_DNA"/>
</dbReference>
<comment type="caution">
    <text evidence="1">The sequence shown here is derived from an EMBL/GenBank/DDBJ whole genome shotgun (WGS) entry which is preliminary data.</text>
</comment>
<evidence type="ECO:0000313" key="2">
    <source>
        <dbReference type="Proteomes" id="UP000030001"/>
    </source>
</evidence>
<accession>A0A099YCH1</accession>
<proteinExistence type="predicted"/>
<organism evidence="1 2">
    <name type="scientific">Limosilactobacillus mucosae</name>
    <name type="common">Lactobacillus mucosae</name>
    <dbReference type="NCBI Taxonomy" id="97478"/>
    <lineage>
        <taxon>Bacteria</taxon>
        <taxon>Bacillati</taxon>
        <taxon>Bacillota</taxon>
        <taxon>Bacilli</taxon>
        <taxon>Lactobacillales</taxon>
        <taxon>Lactobacillaceae</taxon>
        <taxon>Limosilactobacillus</taxon>
    </lineage>
</organism>
<reference evidence="1 2" key="1">
    <citation type="submission" date="2014-09" db="EMBL/GenBank/DDBJ databases">
        <title>Lactobacillus mucosae CRL573 Genome Sequencing.</title>
        <authorList>
            <person name="Bleckwedel J."/>
            <person name="Teran L.C."/>
            <person name="Bonacina J."/>
            <person name="Saavedra L."/>
            <person name="Mozzi F.B."/>
            <person name="Raya R.R."/>
        </authorList>
    </citation>
    <scope>NUCLEOTIDE SEQUENCE [LARGE SCALE GENOMIC DNA]</scope>
    <source>
        <strain evidence="1 2">CRL573</strain>
    </source>
</reference>